<proteinExistence type="inferred from homology"/>
<comment type="similarity">
    <text evidence="7">Belongs to the GlnE family.</text>
</comment>
<dbReference type="Gene3D" id="1.20.120.330">
    <property type="entry name" value="Nucleotidyltransferases domain 2"/>
    <property type="match status" value="2"/>
</dbReference>
<comment type="catalytic activity">
    <reaction evidence="7">
        <text>[glutamine synthetase]-O(4)-(5'-adenylyl)-L-tyrosine + phosphate = [glutamine synthetase]-L-tyrosine + ADP</text>
        <dbReference type="Rhea" id="RHEA:43716"/>
        <dbReference type="Rhea" id="RHEA-COMP:10660"/>
        <dbReference type="Rhea" id="RHEA-COMP:10661"/>
        <dbReference type="ChEBI" id="CHEBI:43474"/>
        <dbReference type="ChEBI" id="CHEBI:46858"/>
        <dbReference type="ChEBI" id="CHEBI:83624"/>
        <dbReference type="ChEBI" id="CHEBI:456216"/>
        <dbReference type="EC" id="2.7.7.89"/>
    </reaction>
</comment>
<evidence type="ECO:0000313" key="10">
    <source>
        <dbReference type="EMBL" id="OFC70659.1"/>
    </source>
</evidence>
<name>A0A1E7ZAW1_9ALTE</name>
<feature type="region of interest" description="Adenylyl transferase" evidence="7">
    <location>
        <begin position="460"/>
        <end position="960"/>
    </location>
</feature>
<dbReference type="Pfam" id="PF03710">
    <property type="entry name" value="GlnE"/>
    <property type="match status" value="2"/>
</dbReference>
<dbReference type="GO" id="GO:0047388">
    <property type="term" value="F:[glutamine synthetase]-adenylyl-L-tyrosine phosphorylase activity"/>
    <property type="evidence" value="ECO:0007669"/>
    <property type="project" value="UniProtKB-EC"/>
</dbReference>
<dbReference type="Pfam" id="PF08335">
    <property type="entry name" value="GlnD_UR_UTase"/>
    <property type="match status" value="2"/>
</dbReference>
<dbReference type="FunFam" id="3.30.460.10:FF:000009">
    <property type="entry name" value="Bifunctional glutamine synthetase adenylyltransferase/adenylyl-removing enzyme"/>
    <property type="match status" value="1"/>
</dbReference>
<organism evidence="10 11">
    <name type="scientific">Alteromonas confluentis</name>
    <dbReference type="NCBI Taxonomy" id="1656094"/>
    <lineage>
        <taxon>Bacteria</taxon>
        <taxon>Pseudomonadati</taxon>
        <taxon>Pseudomonadota</taxon>
        <taxon>Gammaproteobacteria</taxon>
        <taxon>Alteromonadales</taxon>
        <taxon>Alteromonadaceae</taxon>
        <taxon>Alteromonas/Salinimonas group</taxon>
        <taxon>Alteromonas</taxon>
    </lineage>
</organism>
<dbReference type="EC" id="2.7.7.42" evidence="7"/>
<feature type="domain" description="PII-uridylyltransferase/Glutamine-synthetase adenylyltransferase" evidence="9">
    <location>
        <begin position="835"/>
        <end position="934"/>
    </location>
</feature>
<evidence type="ECO:0000256" key="5">
    <source>
        <dbReference type="ARBA" id="ARBA00022842"/>
    </source>
</evidence>
<protein>
    <recommendedName>
        <fullName evidence="7">Bifunctional glutamine synthetase adenylyltransferase/adenylyl-removing enzyme</fullName>
    </recommendedName>
    <alternativeName>
        <fullName evidence="7">ATP:glutamine synthetase adenylyltransferase</fullName>
    </alternativeName>
    <alternativeName>
        <fullName evidence="7">ATase</fullName>
    </alternativeName>
    <domain>
        <recommendedName>
            <fullName evidence="7">Glutamine synthetase adenylyl-L-tyrosine phosphorylase</fullName>
            <ecNumber evidence="7">2.7.7.89</ecNumber>
        </recommendedName>
        <alternativeName>
            <fullName evidence="7">Adenylyl removase</fullName>
            <shortName evidence="7">AR</shortName>
            <shortName evidence="7">AT-N</shortName>
        </alternativeName>
    </domain>
    <domain>
        <recommendedName>
            <fullName evidence="7">Glutamine synthetase adenylyl transferase</fullName>
            <ecNumber evidence="7">2.7.7.42</ecNumber>
        </recommendedName>
        <alternativeName>
            <fullName evidence="7">Adenylyl transferase</fullName>
            <shortName evidence="7">AT</shortName>
            <shortName evidence="7">AT-C</shortName>
        </alternativeName>
    </domain>
</protein>
<sequence>MPTTKLKNRIIQKKGEQAWQSLCERHPHLSEFSEHEETIIAALGCSEFIFRQCLAHPTLLSECLSKKPVVDTVDAFSNALSPLLAGQDEAGLTKALRVFRNQHMARITWLDMLNQQTIETSLTQVSALADALILGAYNSLYQQHCQRYGVPMGEHGPQPMLILGMGKLGGKELNFSSDIDLIFVYPEKGETEGAKKPIENQQFFIKLAQKLTNALNKITTDGQVYRVDMRLRPFGDSGPLVMHMAAFEDYYQEQGRHWERFAMIKARVLNPPSPYRQDVENILRPFIFRRYLDFTTIDALREMKGLIASEQRRRQLTSNIKLGAGGIREIEFFAQSFQLIHGGREPALQVKGLKQTLQAIAGKNLASEEDIGALYRHYLFLRKAEHTLQQMNDEQTQLLPDDDMRRAIVAEVMGFEDYDAFLEGLADVCDSVHIMFRGLIDNSEDSHDADDSVFKRCQDAWNLSLSPAEFSALLCPPIHPDDADAIYTRFMAFRDKLSQSRLGQRGRDTLNKLMPEVLYVLIEQAPQKARVVLDRALSVISAITGRTTYLDLLLENPDVLKQLLKLCDRSQWIADQIQRFPLLLDELLTPLYLQQQKTDFNQSLSVYRDELRQSLMRIEPEDVEMTMDAWRQFKLCQQLRIAASDISGSLPIASVSDKLTALAEVMLENVLASAWQHTTEKYGKPAHLQDDEYGFAIIGYGKLGGYELGYGSDLDMVFIHNAPRDSYTNGKRQLDANQFYIKLSQRMMHLLSTKTLFGQLYETDLRLRPSGNSGLLSCHLQGFIKYQKEDAWTWEHQALVRARGITGDSNLLDDFEAARKDILCQHRDVNKLAAEVSQMRKKMREHLLSDTDAGIDLKQCNGGITDIEFIAQFLVLGHASNNAALTRYPDNLRIIDAARDANLLSDSTSQQLQDAYLQLRDRYHQLTLADHRFADQSDLSDLRAEVKKVWSEIFSDAEST</sequence>
<evidence type="ECO:0000259" key="8">
    <source>
        <dbReference type="Pfam" id="PF03710"/>
    </source>
</evidence>
<dbReference type="GO" id="GO:0005829">
    <property type="term" value="C:cytosol"/>
    <property type="evidence" value="ECO:0007669"/>
    <property type="project" value="TreeGrafter"/>
</dbReference>
<accession>A0A1E7ZAW1</accession>
<comment type="cofactor">
    <cofactor evidence="7">
        <name>Mg(2+)</name>
        <dbReference type="ChEBI" id="CHEBI:18420"/>
    </cofactor>
</comment>
<dbReference type="GO" id="GO:0000287">
    <property type="term" value="F:magnesium ion binding"/>
    <property type="evidence" value="ECO:0007669"/>
    <property type="project" value="UniProtKB-UniRule"/>
</dbReference>
<dbReference type="Proteomes" id="UP000175691">
    <property type="component" value="Unassembled WGS sequence"/>
</dbReference>
<dbReference type="AlphaFoldDB" id="A0A1E7ZAW1"/>
<dbReference type="SUPFAM" id="SSF81593">
    <property type="entry name" value="Nucleotidyltransferase substrate binding subunit/domain"/>
    <property type="match status" value="2"/>
</dbReference>
<gene>
    <name evidence="7" type="primary">glnE</name>
    <name evidence="10" type="ORF">BFC18_12590</name>
</gene>
<feature type="region of interest" description="Adenylyl removase" evidence="7">
    <location>
        <begin position="1"/>
        <end position="444"/>
    </location>
</feature>
<keyword evidence="2 7" id="KW-0548">Nucleotidyltransferase</keyword>
<feature type="domain" description="Glutamate-ammonia ligase adenylyltransferase repeated" evidence="8">
    <location>
        <begin position="38"/>
        <end position="270"/>
    </location>
</feature>
<comment type="caution">
    <text evidence="10">The sequence shown here is derived from an EMBL/GenBank/DDBJ whole genome shotgun (WGS) entry which is preliminary data.</text>
</comment>
<dbReference type="PANTHER" id="PTHR30621:SF0">
    <property type="entry name" value="BIFUNCTIONAL GLUTAMINE SYNTHETASE ADENYLYLTRANSFERASE_ADENYLYL-REMOVING ENZYME"/>
    <property type="match status" value="1"/>
</dbReference>
<dbReference type="GO" id="GO:0005524">
    <property type="term" value="F:ATP binding"/>
    <property type="evidence" value="ECO:0007669"/>
    <property type="project" value="UniProtKB-UniRule"/>
</dbReference>
<dbReference type="SUPFAM" id="SSF81301">
    <property type="entry name" value="Nucleotidyltransferase"/>
    <property type="match status" value="2"/>
</dbReference>
<dbReference type="PANTHER" id="PTHR30621">
    <property type="entry name" value="GLUTAMINE SYNTHETASE ADENYLYLTRANSFERASE"/>
    <property type="match status" value="1"/>
</dbReference>
<dbReference type="RefSeq" id="WP_070125731.1">
    <property type="nucleotide sequence ID" value="NZ_MDHN01000028.1"/>
</dbReference>
<feature type="domain" description="Glutamate-ammonia ligase adenylyltransferase repeated" evidence="8">
    <location>
        <begin position="560"/>
        <end position="816"/>
    </location>
</feature>
<keyword evidence="11" id="KW-1185">Reference proteome</keyword>
<evidence type="ECO:0000256" key="6">
    <source>
        <dbReference type="ARBA" id="ARBA00023268"/>
    </source>
</evidence>
<comment type="catalytic activity">
    <reaction evidence="7">
        <text>[glutamine synthetase]-L-tyrosine + ATP = [glutamine synthetase]-O(4)-(5'-adenylyl)-L-tyrosine + diphosphate</text>
        <dbReference type="Rhea" id="RHEA:18589"/>
        <dbReference type="Rhea" id="RHEA-COMP:10660"/>
        <dbReference type="Rhea" id="RHEA-COMP:10661"/>
        <dbReference type="ChEBI" id="CHEBI:30616"/>
        <dbReference type="ChEBI" id="CHEBI:33019"/>
        <dbReference type="ChEBI" id="CHEBI:46858"/>
        <dbReference type="ChEBI" id="CHEBI:83624"/>
        <dbReference type="EC" id="2.7.7.42"/>
    </reaction>
</comment>
<dbReference type="FunFam" id="1.20.120.330:FF:000005">
    <property type="entry name" value="Bifunctional glutamine synthetase adenylyltransferase/adenylyl-removing enzyme"/>
    <property type="match status" value="1"/>
</dbReference>
<dbReference type="EC" id="2.7.7.89" evidence="7"/>
<evidence type="ECO:0000256" key="4">
    <source>
        <dbReference type="ARBA" id="ARBA00022840"/>
    </source>
</evidence>
<dbReference type="Gene3D" id="3.30.460.10">
    <property type="entry name" value="Beta Polymerase, domain 2"/>
    <property type="match status" value="2"/>
</dbReference>
<dbReference type="CDD" id="cd05401">
    <property type="entry name" value="NT_GlnE_GlnD_like"/>
    <property type="match status" value="2"/>
</dbReference>
<dbReference type="InterPro" id="IPR043519">
    <property type="entry name" value="NT_sf"/>
</dbReference>
<evidence type="ECO:0000256" key="1">
    <source>
        <dbReference type="ARBA" id="ARBA00022679"/>
    </source>
</evidence>
<evidence type="ECO:0000256" key="3">
    <source>
        <dbReference type="ARBA" id="ARBA00022741"/>
    </source>
</evidence>
<dbReference type="EMBL" id="MDHN01000028">
    <property type="protein sequence ID" value="OFC70659.1"/>
    <property type="molecule type" value="Genomic_DNA"/>
</dbReference>
<evidence type="ECO:0000259" key="9">
    <source>
        <dbReference type="Pfam" id="PF08335"/>
    </source>
</evidence>
<dbReference type="STRING" id="1656094.BFC18_12590"/>
<keyword evidence="6 7" id="KW-0511">Multifunctional enzyme</keyword>
<keyword evidence="4 7" id="KW-0067">ATP-binding</keyword>
<evidence type="ECO:0000313" key="11">
    <source>
        <dbReference type="Proteomes" id="UP000175691"/>
    </source>
</evidence>
<evidence type="ECO:0000256" key="2">
    <source>
        <dbReference type="ARBA" id="ARBA00022695"/>
    </source>
</evidence>
<evidence type="ECO:0000256" key="7">
    <source>
        <dbReference type="HAMAP-Rule" id="MF_00802"/>
    </source>
</evidence>
<dbReference type="OrthoDB" id="9759366at2"/>
<keyword evidence="3 7" id="KW-0547">Nucleotide-binding</keyword>
<dbReference type="Gene3D" id="1.20.120.1510">
    <property type="match status" value="1"/>
</dbReference>
<dbReference type="NCBIfam" id="NF008292">
    <property type="entry name" value="PRK11072.1"/>
    <property type="match status" value="1"/>
</dbReference>
<dbReference type="InterPro" id="IPR013546">
    <property type="entry name" value="PII_UdlTrfase/GS_AdlTrfase"/>
</dbReference>
<comment type="function">
    <text evidence="7">Involved in the regulation of glutamine synthetase GlnA, a key enzyme in the process to assimilate ammonia. When cellular nitrogen levels are high, the C-terminal adenylyl transferase (AT) inactivates GlnA by covalent transfer of an adenylyl group from ATP to specific tyrosine residue of GlnA, thus reducing its activity. Conversely, when nitrogen levels are low, the N-terminal adenylyl removase (AR) activates GlnA by removing the adenylyl group by phosphorolysis, increasing its activity. The regulatory region of GlnE binds the signal transduction protein PII (GlnB) which indicates the nitrogen status of the cell.</text>
</comment>
<dbReference type="HAMAP" id="MF_00802">
    <property type="entry name" value="GlnE"/>
    <property type="match status" value="1"/>
</dbReference>
<dbReference type="GO" id="GO:0000820">
    <property type="term" value="P:regulation of glutamine family amino acid metabolic process"/>
    <property type="evidence" value="ECO:0007669"/>
    <property type="project" value="UniProtKB-UniRule"/>
</dbReference>
<dbReference type="InterPro" id="IPR023057">
    <property type="entry name" value="GlnE"/>
</dbReference>
<keyword evidence="1 7" id="KW-0808">Transferase</keyword>
<dbReference type="Gene3D" id="1.10.4050.10">
    <property type="entry name" value="Glutamine synthase adenylyltransferase GlnE"/>
    <property type="match status" value="1"/>
</dbReference>
<dbReference type="GO" id="GO:0008882">
    <property type="term" value="F:[glutamate-ammonia-ligase] adenylyltransferase activity"/>
    <property type="evidence" value="ECO:0007669"/>
    <property type="project" value="UniProtKB-UniRule"/>
</dbReference>
<dbReference type="InterPro" id="IPR005190">
    <property type="entry name" value="GlnE_rpt_dom"/>
</dbReference>
<reference evidence="10 11" key="1">
    <citation type="submission" date="2016-08" db="EMBL/GenBank/DDBJ databases">
        <authorList>
            <person name="Seilhamer J.J."/>
        </authorList>
    </citation>
    <scope>NUCLEOTIDE SEQUENCE [LARGE SCALE GENOMIC DNA]</scope>
    <source>
        <strain evidence="10 11">KCTC 42603</strain>
    </source>
</reference>
<keyword evidence="5 7" id="KW-0460">Magnesium</keyword>
<feature type="domain" description="PII-uridylyltransferase/Glutamine-synthetase adenylyltransferase" evidence="9">
    <location>
        <begin position="301"/>
        <end position="439"/>
    </location>
</feature>